<comment type="caution">
    <text evidence="1">The sequence shown here is derived from an EMBL/GenBank/DDBJ whole genome shotgun (WGS) entry which is preliminary data.</text>
</comment>
<dbReference type="Proteomes" id="UP000239863">
    <property type="component" value="Unassembled WGS sequence"/>
</dbReference>
<evidence type="ECO:0008006" key="3">
    <source>
        <dbReference type="Google" id="ProtNLM"/>
    </source>
</evidence>
<accession>A0A2S6G0B0</accession>
<reference evidence="1 2" key="1">
    <citation type="submission" date="2018-02" db="EMBL/GenBank/DDBJ databases">
        <title>Genomic Encyclopedia of Archaeal and Bacterial Type Strains, Phase II (KMG-II): from individual species to whole genera.</title>
        <authorList>
            <person name="Goeker M."/>
        </authorList>
    </citation>
    <scope>NUCLEOTIDE SEQUENCE [LARGE SCALE GENOMIC DNA]</scope>
    <source>
        <strain evidence="1 2">DSM 15099</strain>
    </source>
</reference>
<evidence type="ECO:0000313" key="2">
    <source>
        <dbReference type="Proteomes" id="UP000239863"/>
    </source>
</evidence>
<dbReference type="EMBL" id="PTIS01000002">
    <property type="protein sequence ID" value="PPK49191.1"/>
    <property type="molecule type" value="Genomic_DNA"/>
</dbReference>
<dbReference type="RefSeq" id="WP_029452432.1">
    <property type="nucleotide sequence ID" value="NZ_PTIS01000002.1"/>
</dbReference>
<dbReference type="InterPro" id="IPR021377">
    <property type="entry name" value="DUF3006"/>
</dbReference>
<organism evidence="1 2">
    <name type="scientific">Clostridium algidicarnis DSM 15099</name>
    <dbReference type="NCBI Taxonomy" id="1121295"/>
    <lineage>
        <taxon>Bacteria</taxon>
        <taxon>Bacillati</taxon>
        <taxon>Bacillota</taxon>
        <taxon>Clostridia</taxon>
        <taxon>Eubacteriales</taxon>
        <taxon>Clostridiaceae</taxon>
        <taxon>Clostridium</taxon>
    </lineage>
</organism>
<dbReference type="AlphaFoldDB" id="A0A2S6G0B0"/>
<proteinExistence type="predicted"/>
<name>A0A2S6G0B0_9CLOT</name>
<dbReference type="OrthoDB" id="164847at2"/>
<dbReference type="Pfam" id="PF11213">
    <property type="entry name" value="DUF3006"/>
    <property type="match status" value="1"/>
</dbReference>
<dbReference type="STRING" id="37659.GCA_000703125_01701"/>
<protein>
    <recommendedName>
        <fullName evidence="3">DUF3006 family protein</fullName>
    </recommendedName>
</protein>
<dbReference type="GeneID" id="75090570"/>
<evidence type="ECO:0000313" key="1">
    <source>
        <dbReference type="EMBL" id="PPK49191.1"/>
    </source>
</evidence>
<gene>
    <name evidence="1" type="ORF">BD821_102105</name>
</gene>
<sequence>MEFKLGSNNFIVDRIESNLVVLEDYNGDILNVSLKLFKGHINEGDIITLKGETYFKDSTLTKKRKDYINNLMKGMWIDE</sequence>